<dbReference type="RefSeq" id="WP_256547375.1">
    <property type="nucleotide sequence ID" value="NZ_CP101809.1"/>
</dbReference>
<feature type="transmembrane region" description="Helical" evidence="1">
    <location>
        <begin position="26"/>
        <end position="44"/>
    </location>
</feature>
<comment type="caution">
    <text evidence="2">The sequence shown here is derived from an EMBL/GenBank/DDBJ whole genome shotgun (WGS) entry which is preliminary data.</text>
</comment>
<keyword evidence="1" id="KW-0472">Membrane</keyword>
<feature type="transmembrane region" description="Helical" evidence="1">
    <location>
        <begin position="91"/>
        <end position="117"/>
    </location>
</feature>
<organism evidence="2 3">
    <name type="scientific">Mycoplasmoides fastidiosum</name>
    <dbReference type="NCBI Taxonomy" id="92758"/>
    <lineage>
        <taxon>Bacteria</taxon>
        <taxon>Bacillati</taxon>
        <taxon>Mycoplasmatota</taxon>
        <taxon>Mycoplasmoidales</taxon>
        <taxon>Mycoplasmoidaceae</taxon>
        <taxon>Mycoplasmoides</taxon>
    </lineage>
</organism>
<keyword evidence="3" id="KW-1185">Reference proteome</keyword>
<proteinExistence type="predicted"/>
<protein>
    <submittedName>
        <fullName evidence="2">Amino acid transporter</fullName>
    </submittedName>
</protein>
<accession>A0ABU0LZ00</accession>
<feature type="transmembrane region" description="Helical" evidence="1">
    <location>
        <begin position="137"/>
        <end position="164"/>
    </location>
</feature>
<dbReference type="EMBL" id="JAUSWO010000001">
    <property type="protein sequence ID" value="MDQ0513931.1"/>
    <property type="molecule type" value="Genomic_DNA"/>
</dbReference>
<name>A0ABU0LZ00_9BACT</name>
<dbReference type="Proteomes" id="UP001240643">
    <property type="component" value="Unassembled WGS sequence"/>
</dbReference>
<gene>
    <name evidence="2" type="ORF">J2Z62_000369</name>
</gene>
<keyword evidence="1" id="KW-0812">Transmembrane</keyword>
<keyword evidence="1" id="KW-1133">Transmembrane helix</keyword>
<evidence type="ECO:0000313" key="2">
    <source>
        <dbReference type="EMBL" id="MDQ0513931.1"/>
    </source>
</evidence>
<reference evidence="2" key="1">
    <citation type="submission" date="2023-07" db="EMBL/GenBank/DDBJ databases">
        <title>Genomic Encyclopedia of Type Strains, Phase IV (KMG-IV): sequencing the most valuable type-strain genomes for metagenomic binning, comparative biology and taxonomic classification.</title>
        <authorList>
            <person name="Goeker M."/>
        </authorList>
    </citation>
    <scope>NUCLEOTIDE SEQUENCE [LARGE SCALE GENOMIC DNA]</scope>
    <source>
        <strain evidence="2">DSM 21204</strain>
    </source>
</reference>
<sequence length="176" mass="20158">MNDVNIFSQPTIKKLKTTKNLAAWKIILYVTSIILMIVGLALLVTRAIDFSDYNDGITGEQIRRNIDEARDFWKEIYRDAQSFDKQFVEKYLIPIILFASTLVIYIVNVILSIALLLSSNKLNNTEELKNSDKYNPSSFVTLAVLSLIFQFLFTFVSFIFDIVLVSKTRKTLKSIG</sequence>
<evidence type="ECO:0000256" key="1">
    <source>
        <dbReference type="SAM" id="Phobius"/>
    </source>
</evidence>
<evidence type="ECO:0000313" key="3">
    <source>
        <dbReference type="Proteomes" id="UP001240643"/>
    </source>
</evidence>